<protein>
    <recommendedName>
        <fullName evidence="3">DUF1878 family protein</fullName>
    </recommendedName>
</protein>
<comment type="caution">
    <text evidence="1">The sequence shown here is derived from an EMBL/GenBank/DDBJ whole genome shotgun (WGS) entry which is preliminary data.</text>
</comment>
<dbReference type="RefSeq" id="WP_201330560.1">
    <property type="nucleotide sequence ID" value="NZ_BOCG01000283.1"/>
</dbReference>
<evidence type="ECO:0008006" key="3">
    <source>
        <dbReference type="Google" id="ProtNLM"/>
    </source>
</evidence>
<gene>
    <name evidence="1" type="ORF">lacNasYZ03_17480</name>
</gene>
<dbReference type="Proteomes" id="UP000616547">
    <property type="component" value="Unassembled WGS sequence"/>
</dbReference>
<accession>A0ABQ3W968</accession>
<name>A0ABQ3W968_9LACO</name>
<proteinExistence type="predicted"/>
<keyword evidence="2" id="KW-1185">Reference proteome</keyword>
<organism evidence="1 2">
    <name type="scientific">Lactobacillus nasalidis</name>
    <dbReference type="NCBI Taxonomy" id="2797258"/>
    <lineage>
        <taxon>Bacteria</taxon>
        <taxon>Bacillati</taxon>
        <taxon>Bacillota</taxon>
        <taxon>Bacilli</taxon>
        <taxon>Lactobacillales</taxon>
        <taxon>Lactobacillaceae</taxon>
        <taxon>Lactobacillus</taxon>
    </lineage>
</organism>
<sequence length="104" mass="12089">MSERNELDYQLYLIKSVLADCIDELDMPKNRTAFLLYYDISAEDAHEIDKMFAEMSLNDEMISFVDFQEKLNEGLSQPLAEKVVKEMLQAYKEYVPVAIGKIKL</sequence>
<evidence type="ECO:0000313" key="2">
    <source>
        <dbReference type="Proteomes" id="UP000616547"/>
    </source>
</evidence>
<dbReference type="EMBL" id="BOCI01000473">
    <property type="protein sequence ID" value="GHW02061.1"/>
    <property type="molecule type" value="Genomic_DNA"/>
</dbReference>
<evidence type="ECO:0000313" key="1">
    <source>
        <dbReference type="EMBL" id="GHW02061.1"/>
    </source>
</evidence>
<reference evidence="2" key="1">
    <citation type="submission" date="2021-01" db="EMBL/GenBank/DDBJ databases">
        <title>Draft genome sequence of Nasalis larvatus strain YZ03.</title>
        <authorList>
            <person name="Suzuki-Hashido N."/>
            <person name="Tsuchida S."/>
            <person name="Hayakawa T."/>
        </authorList>
    </citation>
    <scope>NUCLEOTIDE SEQUENCE [LARGE SCALE GENOMIC DNA]</scope>
    <source>
        <strain evidence="2">YZ03</strain>
    </source>
</reference>